<gene>
    <name evidence="2" type="ORF">HU200_011558</name>
    <name evidence="1" type="ORF">HU200_053658</name>
</gene>
<dbReference type="EMBL" id="JACEFO010000886">
    <property type="protein sequence ID" value="KAF8754002.1"/>
    <property type="molecule type" value="Genomic_DNA"/>
</dbReference>
<protein>
    <submittedName>
        <fullName evidence="1">Uncharacterized protein</fullName>
    </submittedName>
</protein>
<dbReference type="EMBL" id="JACEFO010002306">
    <property type="protein sequence ID" value="KAF8666537.1"/>
    <property type="molecule type" value="Genomic_DNA"/>
</dbReference>
<name>A0A835ARL6_9POAL</name>
<comment type="caution">
    <text evidence="1">The sequence shown here is derived from an EMBL/GenBank/DDBJ whole genome shotgun (WGS) entry which is preliminary data.</text>
</comment>
<evidence type="ECO:0000313" key="2">
    <source>
        <dbReference type="EMBL" id="KAF8754002.1"/>
    </source>
</evidence>
<proteinExistence type="predicted"/>
<evidence type="ECO:0000313" key="1">
    <source>
        <dbReference type="EMBL" id="KAF8666537.1"/>
    </source>
</evidence>
<evidence type="ECO:0000313" key="3">
    <source>
        <dbReference type="Proteomes" id="UP000636709"/>
    </source>
</evidence>
<dbReference type="AlphaFoldDB" id="A0A835ARL6"/>
<dbReference type="Proteomes" id="UP000636709">
    <property type="component" value="Unassembled WGS sequence"/>
</dbReference>
<organism evidence="1 3">
    <name type="scientific">Digitaria exilis</name>
    <dbReference type="NCBI Taxonomy" id="1010633"/>
    <lineage>
        <taxon>Eukaryota</taxon>
        <taxon>Viridiplantae</taxon>
        <taxon>Streptophyta</taxon>
        <taxon>Embryophyta</taxon>
        <taxon>Tracheophyta</taxon>
        <taxon>Spermatophyta</taxon>
        <taxon>Magnoliopsida</taxon>
        <taxon>Liliopsida</taxon>
        <taxon>Poales</taxon>
        <taxon>Poaceae</taxon>
        <taxon>PACMAD clade</taxon>
        <taxon>Panicoideae</taxon>
        <taxon>Panicodae</taxon>
        <taxon>Paniceae</taxon>
        <taxon>Anthephorinae</taxon>
        <taxon>Digitaria</taxon>
    </lineage>
</organism>
<reference evidence="1" key="1">
    <citation type="submission" date="2020-07" db="EMBL/GenBank/DDBJ databases">
        <title>Genome sequence and genetic diversity analysis of an under-domesticated orphan crop, white fonio (Digitaria exilis).</title>
        <authorList>
            <person name="Bennetzen J.L."/>
            <person name="Chen S."/>
            <person name="Ma X."/>
            <person name="Wang X."/>
            <person name="Yssel A.E.J."/>
            <person name="Chaluvadi S.R."/>
            <person name="Johnson M."/>
            <person name="Gangashetty P."/>
            <person name="Hamidou F."/>
            <person name="Sanogo M.D."/>
            <person name="Zwaenepoel A."/>
            <person name="Wallace J."/>
            <person name="Van De Peer Y."/>
            <person name="Van Deynze A."/>
        </authorList>
    </citation>
    <scope>NUCLEOTIDE SEQUENCE</scope>
    <source>
        <tissue evidence="1">Leaves</tissue>
    </source>
</reference>
<accession>A0A835ARL6</accession>
<keyword evidence="3" id="KW-1185">Reference proteome</keyword>
<sequence>MRQRDSFVRRHKDNRTNSR</sequence>